<sequence>MPVKNTLESKITYRVKRSKTPVFVRDDFKDIGGYDQVGRILRGLVKKGVLVSLGYGAYARSKRSSVSGAVVPEKPLPELAKELLKKLGVKVVPSSAERAYNSGKTTQVPTGRVIGVKGRIVRRIGYNGRYISFEKVS</sequence>
<protein>
    <recommendedName>
        <fullName evidence="3">S-adenosylhomocysteine hydrolase</fullName>
    </recommendedName>
</protein>
<dbReference type="KEGG" id="dal:Dalk_1150"/>
<gene>
    <name evidence="1" type="ordered locus">Dalk_1150</name>
</gene>
<evidence type="ECO:0008006" key="3">
    <source>
        <dbReference type="Google" id="ProtNLM"/>
    </source>
</evidence>
<organism evidence="1 2">
    <name type="scientific">Desulfatibacillum aliphaticivorans</name>
    <dbReference type="NCBI Taxonomy" id="218208"/>
    <lineage>
        <taxon>Bacteria</taxon>
        <taxon>Pseudomonadati</taxon>
        <taxon>Thermodesulfobacteriota</taxon>
        <taxon>Desulfobacteria</taxon>
        <taxon>Desulfobacterales</taxon>
        <taxon>Desulfatibacillaceae</taxon>
        <taxon>Desulfatibacillum</taxon>
    </lineage>
</organism>
<name>B8F9A7_DESAL</name>
<accession>B8F9A7</accession>
<evidence type="ECO:0000313" key="2">
    <source>
        <dbReference type="Proteomes" id="UP000000739"/>
    </source>
</evidence>
<dbReference type="Pfam" id="PF19570">
    <property type="entry name" value="DUF6088"/>
    <property type="match status" value="1"/>
</dbReference>
<dbReference type="EMBL" id="CP001322">
    <property type="protein sequence ID" value="ACL02853.1"/>
    <property type="molecule type" value="Genomic_DNA"/>
</dbReference>
<proteinExistence type="predicted"/>
<keyword evidence="2" id="KW-1185">Reference proteome</keyword>
<reference evidence="1 2" key="1">
    <citation type="journal article" date="2012" name="Environ. Microbiol.">
        <title>The genome sequence of Desulfatibacillum alkenivorans AK-01: a blueprint for anaerobic alkane oxidation.</title>
        <authorList>
            <person name="Callaghan A.V."/>
            <person name="Morris B.E."/>
            <person name="Pereira I.A."/>
            <person name="McInerney M.J."/>
            <person name="Austin R.N."/>
            <person name="Groves J.T."/>
            <person name="Kukor J.J."/>
            <person name="Suflita J.M."/>
            <person name="Young L.Y."/>
            <person name="Zylstra G.J."/>
            <person name="Wawrik B."/>
        </authorList>
    </citation>
    <scope>NUCLEOTIDE SEQUENCE [LARGE SCALE GENOMIC DNA]</scope>
    <source>
        <strain evidence="1 2">AK-01</strain>
    </source>
</reference>
<dbReference type="Proteomes" id="UP000000739">
    <property type="component" value="Chromosome"/>
</dbReference>
<evidence type="ECO:0000313" key="1">
    <source>
        <dbReference type="EMBL" id="ACL02853.1"/>
    </source>
</evidence>
<dbReference type="AlphaFoldDB" id="B8F9A7"/>
<dbReference type="HOGENOM" id="CLU_122345_0_0_7"/>
<dbReference type="eggNOG" id="ENOG50330M2">
    <property type="taxonomic scope" value="Bacteria"/>
</dbReference>
<dbReference type="InterPro" id="IPR045738">
    <property type="entry name" value="DUF6088"/>
</dbReference>
<dbReference type="RefSeq" id="WP_012610290.1">
    <property type="nucleotide sequence ID" value="NC_011768.1"/>
</dbReference>